<dbReference type="GO" id="GO:0003779">
    <property type="term" value="F:actin binding"/>
    <property type="evidence" value="ECO:0007669"/>
    <property type="project" value="UniProtKB-KW"/>
</dbReference>
<dbReference type="PANTHER" id="PTHR24412">
    <property type="entry name" value="KELCH PROTEIN"/>
    <property type="match status" value="1"/>
</dbReference>
<evidence type="ECO:0000259" key="8">
    <source>
        <dbReference type="PROSITE" id="PS50097"/>
    </source>
</evidence>
<dbReference type="InterPro" id="IPR011333">
    <property type="entry name" value="SKP1/BTB/POZ_sf"/>
</dbReference>
<accession>A0A8R1W4G1</accession>
<keyword evidence="6" id="KW-0009">Actin-binding</keyword>
<dbReference type="InterPro" id="IPR015915">
    <property type="entry name" value="Kelch-typ_b-propeller"/>
</dbReference>
<dbReference type="SMART" id="SM00225">
    <property type="entry name" value="BTB"/>
    <property type="match status" value="1"/>
</dbReference>
<evidence type="ECO:0000256" key="1">
    <source>
        <dbReference type="ARBA" id="ARBA00004906"/>
    </source>
</evidence>
<sequence length="634" mass="71072">MRACVRQKQKTTVSNPLNFSIMLVFTPSTGIMSIKGMDALQTTFWESDLNIVLTSKELEPTNFKNNSHSVTLLENLQSQRKNEVLCDVRFEADDGKIVIGHKNVLIAASPYFCAMFTSNFDESNKDIIKIRQIDSSILQQLIDSVYTGKIMITEKNVEALLPASSILQLDYVKGACVKFLQAQLDPTNCLGIKALADLYNCMELLLSSETFIQKQFIEVVKYDEFLSLSFEAVVKLISSNNITVPFEEKVFECIINWVNHELDCRKEFLPGLMEHVRLPLASIEYIFNKVLEEPLIKNDSKCNSYVAEALHFHLHKTNPHITIPQTIRCLPRYPDGWKKVILVLSWNPYKKYGGYINLYDPTTNKWKNAPEMTMCLYSAGLSITKDQFLFGVGGVLQLSSNSRSVEMLDLTLPSPIWVQTVDMLVGRKNLGVALLDDCLYAVGGTGNSYDDLKSVEVFNISTKKWQFVSSMAIERSHFGIGVLNNLLYAVGGLNNSCNLKSVECYDPSLDKWTTVTDMSVDRSQVSVGVLDGVIYAIGGLNSSGTLKSVEAYKPSVGVWTSVARMHKRRASAGVVAFDGLLYVMGGEKTCSTHMSFEIYNPATNSWKIESVDSYTVGKMYAAVVFNMPRHFRFN</sequence>
<evidence type="ECO:0000313" key="10">
    <source>
        <dbReference type="Proteomes" id="UP000007819"/>
    </source>
</evidence>
<keyword evidence="10" id="KW-1185">Reference proteome</keyword>
<reference evidence="9" key="2">
    <citation type="submission" date="2022-06" db="UniProtKB">
        <authorList>
            <consortium name="EnsemblMetazoa"/>
        </authorList>
    </citation>
    <scope>IDENTIFICATION</scope>
</reference>
<dbReference type="Gene3D" id="2.120.10.80">
    <property type="entry name" value="Kelch-type beta propeller"/>
    <property type="match status" value="1"/>
</dbReference>
<keyword evidence="5" id="KW-0833">Ubl conjugation pathway</keyword>
<dbReference type="FunFam" id="1.25.40.420:FF:000001">
    <property type="entry name" value="Kelch-like family member 12"/>
    <property type="match status" value="1"/>
</dbReference>
<dbReference type="SMART" id="SM00612">
    <property type="entry name" value="Kelch"/>
    <property type="match status" value="5"/>
</dbReference>
<dbReference type="Gene3D" id="1.25.40.420">
    <property type="match status" value="1"/>
</dbReference>
<protein>
    <recommendedName>
        <fullName evidence="2">Kelch-like protein diablo</fullName>
    </recommendedName>
</protein>
<dbReference type="AlphaFoldDB" id="A0A8R1W4G1"/>
<dbReference type="PIRSF" id="PIRSF037037">
    <property type="entry name" value="Kelch-like_protein_gigaxonin"/>
    <property type="match status" value="1"/>
</dbReference>
<dbReference type="PROSITE" id="PS50097">
    <property type="entry name" value="BTB"/>
    <property type="match status" value="1"/>
</dbReference>
<dbReference type="SMART" id="SM00875">
    <property type="entry name" value="BACK"/>
    <property type="match status" value="1"/>
</dbReference>
<proteinExistence type="predicted"/>
<evidence type="ECO:0000256" key="7">
    <source>
        <dbReference type="ARBA" id="ARBA00043912"/>
    </source>
</evidence>
<dbReference type="Pfam" id="PF07707">
    <property type="entry name" value="BACK"/>
    <property type="match status" value="1"/>
</dbReference>
<reference evidence="10" key="1">
    <citation type="submission" date="2010-06" db="EMBL/GenBank/DDBJ databases">
        <authorList>
            <person name="Jiang H."/>
            <person name="Abraham K."/>
            <person name="Ali S."/>
            <person name="Alsbrooks S.L."/>
            <person name="Anim B.N."/>
            <person name="Anosike U.S."/>
            <person name="Attaway T."/>
            <person name="Bandaranaike D.P."/>
            <person name="Battles P.K."/>
            <person name="Bell S.N."/>
            <person name="Bell A.V."/>
            <person name="Beltran B."/>
            <person name="Bickham C."/>
            <person name="Bustamante Y."/>
            <person name="Caleb T."/>
            <person name="Canada A."/>
            <person name="Cardenas V."/>
            <person name="Carter K."/>
            <person name="Chacko J."/>
            <person name="Chandrabose M.N."/>
            <person name="Chavez D."/>
            <person name="Chavez A."/>
            <person name="Chen L."/>
            <person name="Chu H.-S."/>
            <person name="Claassen K.J."/>
            <person name="Cockrell R."/>
            <person name="Collins M."/>
            <person name="Cooper J.A."/>
            <person name="Cree A."/>
            <person name="Curry S.M."/>
            <person name="Da Y."/>
            <person name="Dao M.D."/>
            <person name="Das B."/>
            <person name="Davila M.-L."/>
            <person name="Davy-Carroll L."/>
            <person name="Denson S."/>
            <person name="Dinh H."/>
            <person name="Ebong V.E."/>
            <person name="Edwards J.R."/>
            <person name="Egan A."/>
            <person name="El-Daye J."/>
            <person name="Escobedo L."/>
            <person name="Fernandez S."/>
            <person name="Fernando P.R."/>
            <person name="Flagg N."/>
            <person name="Forbes L.D."/>
            <person name="Fowler R.G."/>
            <person name="Fu Q."/>
            <person name="Gabisi R.A."/>
            <person name="Ganer J."/>
            <person name="Garbino Pronczuk A."/>
            <person name="Garcia R.M."/>
            <person name="Garner T."/>
            <person name="Garrett T.E."/>
            <person name="Gonzalez D.A."/>
            <person name="Hamid H."/>
            <person name="Hawkins E.S."/>
            <person name="Hirani K."/>
            <person name="Hogues M.E."/>
            <person name="Hollins B."/>
            <person name="Hsiao C.-H."/>
            <person name="Jabil R."/>
            <person name="James M.L."/>
            <person name="Jhangiani S.N."/>
            <person name="Johnson B."/>
            <person name="Johnson Q."/>
            <person name="Joshi V."/>
            <person name="Kalu J.B."/>
            <person name="Kam C."/>
            <person name="Kashfia A."/>
            <person name="Keebler J."/>
            <person name="Kisamo H."/>
            <person name="Kovar C.L."/>
            <person name="Lago L.A."/>
            <person name="Lai C.-Y."/>
            <person name="Laidlaw J."/>
            <person name="Lara F."/>
            <person name="Le T.-K."/>
            <person name="Lee S.L."/>
            <person name="Legall F.H."/>
            <person name="Lemon S.J."/>
            <person name="Lewis L.R."/>
            <person name="Li B."/>
            <person name="Liu Y."/>
            <person name="Liu Y.-S."/>
            <person name="Lopez J."/>
            <person name="Lozado R.J."/>
            <person name="Lu J."/>
            <person name="Madu R.C."/>
            <person name="Maheshwari M."/>
            <person name="Maheshwari R."/>
            <person name="Malloy K."/>
            <person name="Martinez E."/>
            <person name="Mathew T."/>
            <person name="Mercado I.C."/>
            <person name="Mercado C."/>
            <person name="Meyer B."/>
            <person name="Montgomery K."/>
            <person name="Morgan M.B."/>
            <person name="Munidasa M."/>
            <person name="Nazareth L.V."/>
            <person name="Nelson J."/>
            <person name="Ng B.M."/>
            <person name="Nguyen N.B."/>
            <person name="Nguyen P.Q."/>
            <person name="Nguyen T."/>
            <person name="Obregon M."/>
            <person name="Okwuonu G.O."/>
            <person name="Onwere C.G."/>
            <person name="Orozco G."/>
            <person name="Parra A."/>
            <person name="Patel S."/>
            <person name="Patil S."/>
            <person name="Perez A."/>
            <person name="Perez Y."/>
            <person name="Pham C."/>
            <person name="Primus E.L."/>
            <person name="Pu L.-L."/>
            <person name="Puazo M."/>
            <person name="Qin X."/>
            <person name="Quiroz J.B."/>
            <person name="Reese J."/>
            <person name="Richards S."/>
            <person name="Rives C.M."/>
            <person name="Robberts R."/>
            <person name="Ruiz S.J."/>
            <person name="Ruiz M.J."/>
            <person name="Santibanez J."/>
            <person name="Schneider B.W."/>
            <person name="Sisson I."/>
            <person name="Smith M."/>
            <person name="Sodergren E."/>
            <person name="Song X.-Z."/>
            <person name="Song B.B."/>
            <person name="Summersgill H."/>
            <person name="Thelus R."/>
            <person name="Thornton R.D."/>
            <person name="Trejos Z.Y."/>
            <person name="Usmani K."/>
            <person name="Vattathil S."/>
            <person name="Villasana D."/>
            <person name="Walker D.L."/>
            <person name="Wang S."/>
            <person name="Wang K."/>
            <person name="White C.S."/>
            <person name="Williams A.C."/>
            <person name="Williamson J."/>
            <person name="Wilson K."/>
            <person name="Woghiren I.O."/>
            <person name="Woodworth J.R."/>
            <person name="Worley K.C."/>
            <person name="Wright R.A."/>
            <person name="Wu W."/>
            <person name="Young L."/>
            <person name="Zhang L."/>
            <person name="Zhang J."/>
            <person name="Zhu Y."/>
            <person name="Muzny D.M."/>
            <person name="Weinstock G."/>
            <person name="Gibbs R.A."/>
        </authorList>
    </citation>
    <scope>NUCLEOTIDE SEQUENCE [LARGE SCALE GENOMIC DNA]</scope>
    <source>
        <strain evidence="10">LSR1</strain>
    </source>
</reference>
<dbReference type="InterPro" id="IPR000210">
    <property type="entry name" value="BTB/POZ_dom"/>
</dbReference>
<dbReference type="InterPro" id="IPR006652">
    <property type="entry name" value="Kelch_1"/>
</dbReference>
<dbReference type="PANTHER" id="PTHR24412:SF466">
    <property type="entry name" value="RING CANAL KELCH PROTEIN"/>
    <property type="match status" value="1"/>
</dbReference>
<dbReference type="RefSeq" id="XP_001949702.4">
    <property type="nucleotide sequence ID" value="XM_001949667.4"/>
</dbReference>
<dbReference type="InterPro" id="IPR011705">
    <property type="entry name" value="BACK"/>
</dbReference>
<dbReference type="EnsemblMetazoa" id="XM_001949667.5">
    <property type="protein sequence ID" value="XP_001949702.4"/>
    <property type="gene ID" value="LOC100159404"/>
</dbReference>
<name>A0A8R1W4G1_ACYPI</name>
<evidence type="ECO:0000313" key="9">
    <source>
        <dbReference type="EnsemblMetazoa" id="XP_001949702.4"/>
    </source>
</evidence>
<comment type="function">
    <text evidence="7">Probable substrate-specific adapter of an E3 ubiquitin-protein ligase complex which mediates the ubiquitination and subsequent proteasomal degradation of target proteins. May have a role in synapse differentiation and growth.</text>
</comment>
<evidence type="ECO:0000256" key="4">
    <source>
        <dbReference type="ARBA" id="ARBA00022737"/>
    </source>
</evidence>
<dbReference type="OrthoDB" id="6582154at2759"/>
<evidence type="ECO:0000256" key="5">
    <source>
        <dbReference type="ARBA" id="ARBA00022786"/>
    </source>
</evidence>
<comment type="pathway">
    <text evidence="1">Protein modification; protein ubiquitination.</text>
</comment>
<dbReference type="GeneID" id="100159404"/>
<dbReference type="SUPFAM" id="SSF117281">
    <property type="entry name" value="Kelch motif"/>
    <property type="match status" value="1"/>
</dbReference>
<dbReference type="Pfam" id="PF01344">
    <property type="entry name" value="Kelch_1"/>
    <property type="match status" value="4"/>
</dbReference>
<evidence type="ECO:0000256" key="2">
    <source>
        <dbReference type="ARBA" id="ARBA00013699"/>
    </source>
</evidence>
<evidence type="ECO:0000256" key="3">
    <source>
        <dbReference type="ARBA" id="ARBA00022441"/>
    </source>
</evidence>
<evidence type="ECO:0000256" key="6">
    <source>
        <dbReference type="ARBA" id="ARBA00023203"/>
    </source>
</evidence>
<dbReference type="Proteomes" id="UP000007819">
    <property type="component" value="Chromosome A2"/>
</dbReference>
<keyword evidence="3" id="KW-0880">Kelch repeat</keyword>
<dbReference type="Gene3D" id="3.30.710.10">
    <property type="entry name" value="Potassium Channel Kv1.1, Chain A"/>
    <property type="match status" value="1"/>
</dbReference>
<dbReference type="InterPro" id="IPR017096">
    <property type="entry name" value="BTB-kelch_protein"/>
</dbReference>
<feature type="domain" description="BTB" evidence="8">
    <location>
        <begin position="86"/>
        <end position="154"/>
    </location>
</feature>
<organism evidence="9 10">
    <name type="scientific">Acyrthosiphon pisum</name>
    <name type="common">Pea aphid</name>
    <dbReference type="NCBI Taxonomy" id="7029"/>
    <lineage>
        <taxon>Eukaryota</taxon>
        <taxon>Metazoa</taxon>
        <taxon>Ecdysozoa</taxon>
        <taxon>Arthropoda</taxon>
        <taxon>Hexapoda</taxon>
        <taxon>Insecta</taxon>
        <taxon>Pterygota</taxon>
        <taxon>Neoptera</taxon>
        <taxon>Paraneoptera</taxon>
        <taxon>Hemiptera</taxon>
        <taxon>Sternorrhyncha</taxon>
        <taxon>Aphidomorpha</taxon>
        <taxon>Aphidoidea</taxon>
        <taxon>Aphididae</taxon>
        <taxon>Macrosiphini</taxon>
        <taxon>Acyrthosiphon</taxon>
    </lineage>
</organism>
<dbReference type="KEGG" id="api:100159404"/>
<keyword evidence="4" id="KW-0677">Repeat</keyword>
<dbReference type="Pfam" id="PF00651">
    <property type="entry name" value="BTB"/>
    <property type="match status" value="1"/>
</dbReference>
<dbReference type="SUPFAM" id="SSF54695">
    <property type="entry name" value="POZ domain"/>
    <property type="match status" value="1"/>
</dbReference>